<sequence>MTACGNEPIIGSERRAQVQATCDFLDLLIFLVGILTSSDSTLDNP</sequence>
<reference evidence="2" key="1">
    <citation type="journal article" date="2014" name="Environ. Microbiol.">
        <title>Comparative genomics of the marine bacterial genus Glaciecola reveals the high degree of genomic diversity and genomic characteristic for cold adaptation.</title>
        <authorList>
            <person name="Qin Q.L."/>
            <person name="Xie B.B."/>
            <person name="Yu Y."/>
            <person name="Shu Y.L."/>
            <person name="Rong J.C."/>
            <person name="Zhang Y.J."/>
            <person name="Zhao D.L."/>
            <person name="Chen X.L."/>
            <person name="Zhang X.Y."/>
            <person name="Chen B."/>
            <person name="Zhou B.C."/>
            <person name="Zhang Y.Z."/>
        </authorList>
    </citation>
    <scope>NUCLEOTIDE SEQUENCE [LARGE SCALE GENOMIC DNA]</scope>
    <source>
        <strain evidence="2">ACAM 615</strain>
    </source>
</reference>
<evidence type="ECO:0000313" key="2">
    <source>
        <dbReference type="Proteomes" id="UP000006251"/>
    </source>
</evidence>
<organism evidence="1 2">
    <name type="scientific">Brumicola pallidula DSM 14239 = ACAM 615</name>
    <dbReference type="NCBI Taxonomy" id="1121922"/>
    <lineage>
        <taxon>Bacteria</taxon>
        <taxon>Pseudomonadati</taxon>
        <taxon>Pseudomonadota</taxon>
        <taxon>Gammaproteobacteria</taxon>
        <taxon>Alteromonadales</taxon>
        <taxon>Alteromonadaceae</taxon>
        <taxon>Brumicola</taxon>
    </lineage>
</organism>
<comment type="caution">
    <text evidence="1">The sequence shown here is derived from an EMBL/GenBank/DDBJ whole genome shotgun (WGS) entry which is preliminary data.</text>
</comment>
<proteinExistence type="predicted"/>
<dbReference type="Proteomes" id="UP000006251">
    <property type="component" value="Unassembled WGS sequence"/>
</dbReference>
<gene>
    <name evidence="1" type="ORF">GPAL_0446</name>
</gene>
<dbReference type="EMBL" id="BAEQ01000009">
    <property type="protein sequence ID" value="GAC27326.1"/>
    <property type="molecule type" value="Genomic_DNA"/>
</dbReference>
<protein>
    <submittedName>
        <fullName evidence="1">Uncharacterized protein</fullName>
    </submittedName>
</protein>
<evidence type="ECO:0000313" key="1">
    <source>
        <dbReference type="EMBL" id="GAC27326.1"/>
    </source>
</evidence>
<accession>K6YTS0</accession>
<name>K6YTS0_9ALTE</name>
<keyword evidence="2" id="KW-1185">Reference proteome</keyword>
<dbReference type="AlphaFoldDB" id="K6YTS0"/>